<evidence type="ECO:0000256" key="3">
    <source>
        <dbReference type="ARBA" id="ARBA00022692"/>
    </source>
</evidence>
<keyword evidence="4 7" id="KW-1133">Transmembrane helix</keyword>
<organism evidence="8 9">
    <name type="scientific">Silurus asotus</name>
    <name type="common">Amur catfish</name>
    <name type="synonym">Parasilurus asotus</name>
    <dbReference type="NCBI Taxonomy" id="30991"/>
    <lineage>
        <taxon>Eukaryota</taxon>
        <taxon>Metazoa</taxon>
        <taxon>Chordata</taxon>
        <taxon>Craniata</taxon>
        <taxon>Vertebrata</taxon>
        <taxon>Euteleostomi</taxon>
        <taxon>Actinopterygii</taxon>
        <taxon>Neopterygii</taxon>
        <taxon>Teleostei</taxon>
        <taxon>Ostariophysi</taxon>
        <taxon>Siluriformes</taxon>
        <taxon>Siluridae</taxon>
        <taxon>Silurus</taxon>
    </lineage>
</organism>
<evidence type="ECO:0000256" key="1">
    <source>
        <dbReference type="ARBA" id="ARBA00004141"/>
    </source>
</evidence>
<dbReference type="Proteomes" id="UP001205998">
    <property type="component" value="Unassembled WGS sequence"/>
</dbReference>
<evidence type="ECO:0000313" key="8">
    <source>
        <dbReference type="EMBL" id="KAI5612128.1"/>
    </source>
</evidence>
<dbReference type="PRINTS" id="PR00259">
    <property type="entry name" value="TMFOUR"/>
</dbReference>
<dbReference type="PANTHER" id="PTHR19282:SF456">
    <property type="entry name" value="CD63 MOLECULE"/>
    <property type="match status" value="1"/>
</dbReference>
<name>A0AAD5A8S3_SILAS</name>
<feature type="transmembrane region" description="Helical" evidence="7">
    <location>
        <begin position="61"/>
        <end position="85"/>
    </location>
</feature>
<sequence>LCGLAVIVVGVLVESTLKNLPEVEQTASKGTSAVIIVIGVIIFLVAFFGCCGAWKENYCMVTTFVVLLSLILIAEILLVIGGYVLTNTVTMVMDEAMKSMIKEYKTDPKLKEKMDNLNQEMQCCGVKNASDWVNFKPDNISVPDSCCKNVTVNCGAKAMKDSNKIYTEGCGTVLQDVLKGVMLWVGVGVLVIGFIEILGIVLACTLMYGIRKGFEV</sequence>
<dbReference type="InterPro" id="IPR018503">
    <property type="entry name" value="Tetraspanin_CS"/>
</dbReference>
<keyword evidence="3 7" id="KW-0812">Transmembrane</keyword>
<dbReference type="PANTHER" id="PTHR19282">
    <property type="entry name" value="TETRASPANIN"/>
    <property type="match status" value="1"/>
</dbReference>
<feature type="non-terminal residue" evidence="8">
    <location>
        <position position="1"/>
    </location>
</feature>
<feature type="transmembrane region" description="Helical" evidence="7">
    <location>
        <begin position="181"/>
        <end position="210"/>
    </location>
</feature>
<evidence type="ECO:0000256" key="2">
    <source>
        <dbReference type="ARBA" id="ARBA00006840"/>
    </source>
</evidence>
<evidence type="ECO:0000256" key="4">
    <source>
        <dbReference type="ARBA" id="ARBA00022989"/>
    </source>
</evidence>
<feature type="disulfide bond" evidence="6">
    <location>
        <begin position="123"/>
        <end position="154"/>
    </location>
</feature>
<evidence type="ECO:0000256" key="7">
    <source>
        <dbReference type="RuleBase" id="RU361218"/>
    </source>
</evidence>
<gene>
    <name evidence="8" type="ORF">C0J50_0796</name>
</gene>
<dbReference type="InterPro" id="IPR008952">
    <property type="entry name" value="Tetraspanin_EC2_sf"/>
</dbReference>
<dbReference type="InterPro" id="IPR018499">
    <property type="entry name" value="Tetraspanin/Peripherin"/>
</dbReference>
<protein>
    <recommendedName>
        <fullName evidence="7">Tetraspanin</fullName>
    </recommendedName>
</protein>
<comment type="caution">
    <text evidence="8">The sequence shown here is derived from an EMBL/GenBank/DDBJ whole genome shotgun (WGS) entry which is preliminary data.</text>
</comment>
<dbReference type="InterPro" id="IPR000301">
    <property type="entry name" value="Tetraspanin_animals"/>
</dbReference>
<dbReference type="SUPFAM" id="SSF48652">
    <property type="entry name" value="Tetraspanin"/>
    <property type="match status" value="1"/>
</dbReference>
<dbReference type="EMBL" id="MU564352">
    <property type="protein sequence ID" value="KAI5612128.1"/>
    <property type="molecule type" value="Genomic_DNA"/>
</dbReference>
<feature type="transmembrane region" description="Helical" evidence="7">
    <location>
        <begin position="33"/>
        <end position="54"/>
    </location>
</feature>
<comment type="subcellular location">
    <subcellularLocation>
        <location evidence="1 7">Membrane</location>
        <topology evidence="1 7">Multi-pass membrane protein</topology>
    </subcellularLocation>
</comment>
<comment type="similarity">
    <text evidence="2 7">Belongs to the tetraspanin (TM4SF) family.</text>
</comment>
<reference evidence="8" key="1">
    <citation type="submission" date="2018-07" db="EMBL/GenBank/DDBJ databases">
        <title>Comparative genomics of catfishes provides insights into carnivory and benthic adaptation.</title>
        <authorList>
            <person name="Zhang Y."/>
            <person name="Wang D."/>
            <person name="Peng Z."/>
            <person name="Zheng S."/>
            <person name="Shao F."/>
            <person name="Tao W."/>
        </authorList>
    </citation>
    <scope>NUCLEOTIDE SEQUENCE</scope>
    <source>
        <strain evidence="8">Chongqing</strain>
    </source>
</reference>
<proteinExistence type="inferred from homology"/>
<dbReference type="AlphaFoldDB" id="A0AAD5A8S3"/>
<comment type="caution">
    <text evidence="7">Lacks conserved residue(s) required for the propagation of feature annotation.</text>
</comment>
<dbReference type="PIRSF" id="PIRSF002419">
    <property type="entry name" value="Tetraspanin"/>
    <property type="match status" value="1"/>
</dbReference>
<feature type="non-terminal residue" evidence="8">
    <location>
        <position position="216"/>
    </location>
</feature>
<evidence type="ECO:0000256" key="5">
    <source>
        <dbReference type="ARBA" id="ARBA00023136"/>
    </source>
</evidence>
<keyword evidence="9" id="KW-1185">Reference proteome</keyword>
<dbReference type="GO" id="GO:0005886">
    <property type="term" value="C:plasma membrane"/>
    <property type="evidence" value="ECO:0007669"/>
    <property type="project" value="TreeGrafter"/>
</dbReference>
<accession>A0AAD5A8S3</accession>
<evidence type="ECO:0000256" key="6">
    <source>
        <dbReference type="PIRSR" id="PIRSR002419-1"/>
    </source>
</evidence>
<dbReference type="Gene3D" id="1.10.1450.10">
    <property type="entry name" value="Tetraspanin"/>
    <property type="match status" value="1"/>
</dbReference>
<dbReference type="PROSITE" id="PS00421">
    <property type="entry name" value="TM4_1"/>
    <property type="match status" value="1"/>
</dbReference>
<keyword evidence="5 7" id="KW-0472">Membrane</keyword>
<dbReference type="Pfam" id="PF00335">
    <property type="entry name" value="Tetraspanin"/>
    <property type="match status" value="1"/>
</dbReference>
<keyword evidence="6" id="KW-1015">Disulfide bond</keyword>
<dbReference type="GO" id="GO:1900746">
    <property type="term" value="P:regulation of vascular endothelial growth factor signaling pathway"/>
    <property type="evidence" value="ECO:0007669"/>
    <property type="project" value="TreeGrafter"/>
</dbReference>
<evidence type="ECO:0000313" key="9">
    <source>
        <dbReference type="Proteomes" id="UP001205998"/>
    </source>
</evidence>